<evidence type="ECO:0000256" key="2">
    <source>
        <dbReference type="ARBA" id="ARBA00007447"/>
    </source>
</evidence>
<dbReference type="KEGG" id="apuu:APUU_70600S"/>
<dbReference type="InterPro" id="IPR001969">
    <property type="entry name" value="Aspartic_peptidase_AS"/>
</dbReference>
<dbReference type="GO" id="GO:0006508">
    <property type="term" value="P:proteolysis"/>
    <property type="evidence" value="ECO:0007669"/>
    <property type="project" value="UniProtKB-KW"/>
</dbReference>
<dbReference type="InterPro" id="IPR033121">
    <property type="entry name" value="PEPTIDASE_A1"/>
</dbReference>
<dbReference type="Gene3D" id="2.40.70.10">
    <property type="entry name" value="Acid Proteases"/>
    <property type="match status" value="2"/>
</dbReference>
<dbReference type="CDD" id="cd05471">
    <property type="entry name" value="pepsin_like"/>
    <property type="match status" value="1"/>
</dbReference>
<dbReference type="EMBL" id="AP024449">
    <property type="protein sequence ID" value="BCS29030.1"/>
    <property type="molecule type" value="Genomic_DNA"/>
</dbReference>
<evidence type="ECO:0000256" key="14">
    <source>
        <dbReference type="PIRSR" id="PIRSR601461-2"/>
    </source>
</evidence>
<proteinExistence type="inferred from homology"/>
<dbReference type="OrthoDB" id="28208at2759"/>
<keyword evidence="8 15" id="KW-0378">Hydrolase</keyword>
<dbReference type="Pfam" id="PF00026">
    <property type="entry name" value="Asp"/>
    <property type="match status" value="1"/>
</dbReference>
<evidence type="ECO:0000256" key="7">
    <source>
        <dbReference type="ARBA" id="ARBA00022750"/>
    </source>
</evidence>
<dbReference type="FunFam" id="2.40.70.10:FF:000085">
    <property type="entry name" value="Aspartic-type endopeptidase (CtsD), putative"/>
    <property type="match status" value="1"/>
</dbReference>
<evidence type="ECO:0000256" key="11">
    <source>
        <dbReference type="ARBA" id="ARBA00023180"/>
    </source>
</evidence>
<evidence type="ECO:0000256" key="12">
    <source>
        <dbReference type="ARBA" id="ARBA00023288"/>
    </source>
</evidence>
<dbReference type="GO" id="GO:0098552">
    <property type="term" value="C:side of membrane"/>
    <property type="evidence" value="ECO:0007669"/>
    <property type="project" value="UniProtKB-KW"/>
</dbReference>
<evidence type="ECO:0000256" key="10">
    <source>
        <dbReference type="ARBA" id="ARBA00023136"/>
    </source>
</evidence>
<dbReference type="PROSITE" id="PS51767">
    <property type="entry name" value="PEPTIDASE_A1"/>
    <property type="match status" value="1"/>
</dbReference>
<reference evidence="19" key="2">
    <citation type="submission" date="2021-02" db="EMBL/GenBank/DDBJ databases">
        <title>Aspergillus puulaauensis MK2 genome sequence.</title>
        <authorList>
            <person name="Futagami T."/>
            <person name="Mori K."/>
            <person name="Kadooka C."/>
            <person name="Tanaka T."/>
        </authorList>
    </citation>
    <scope>NUCLEOTIDE SEQUENCE</scope>
    <source>
        <strain evidence="19">MK2</strain>
    </source>
</reference>
<reference evidence="19" key="1">
    <citation type="submission" date="2021-01" db="EMBL/GenBank/DDBJ databases">
        <authorList>
            <consortium name="Aspergillus puulaauensis MK2 genome sequencing consortium"/>
            <person name="Kazuki M."/>
            <person name="Futagami T."/>
        </authorList>
    </citation>
    <scope>NUCLEOTIDE SEQUENCE</scope>
    <source>
        <strain evidence="19">MK2</strain>
    </source>
</reference>
<feature type="chain" id="PRO_5031119584" description="Peptidase A1 domain-containing protein" evidence="17">
    <location>
        <begin position="20"/>
        <end position="490"/>
    </location>
</feature>
<comment type="subcellular location">
    <subcellularLocation>
        <location evidence="1">Cell membrane</location>
        <topology evidence="1">Lipid-anchor</topology>
        <topology evidence="1">GPI-anchor</topology>
    </subcellularLocation>
</comment>
<dbReference type="FunFam" id="2.40.70.10:FF:000060">
    <property type="entry name" value="Aspartic-type endopeptidase ctsD"/>
    <property type="match status" value="1"/>
</dbReference>
<dbReference type="InterPro" id="IPR001461">
    <property type="entry name" value="Aspartic_peptidase_A1"/>
</dbReference>
<keyword evidence="4" id="KW-0336">GPI-anchor</keyword>
<evidence type="ECO:0000313" key="20">
    <source>
        <dbReference type="Proteomes" id="UP000654913"/>
    </source>
</evidence>
<feature type="compositionally biased region" description="Low complexity" evidence="16">
    <location>
        <begin position="424"/>
        <end position="462"/>
    </location>
</feature>
<evidence type="ECO:0000259" key="18">
    <source>
        <dbReference type="PROSITE" id="PS51767"/>
    </source>
</evidence>
<dbReference type="SUPFAM" id="SSF50630">
    <property type="entry name" value="Acid proteases"/>
    <property type="match status" value="1"/>
</dbReference>
<keyword evidence="5 15" id="KW-0645">Protease</keyword>
<evidence type="ECO:0000313" key="19">
    <source>
        <dbReference type="EMBL" id="BCS29030.1"/>
    </source>
</evidence>
<keyword evidence="7 15" id="KW-0064">Aspartyl protease</keyword>
<dbReference type="InterPro" id="IPR034164">
    <property type="entry name" value="Pepsin-like_dom"/>
</dbReference>
<dbReference type="PRINTS" id="PR00792">
    <property type="entry name" value="PEPSIN"/>
</dbReference>
<feature type="active site" evidence="13">
    <location>
        <position position="130"/>
    </location>
</feature>
<sequence length="490" mass="52909">MRLSLCLLSAAYLSTGVNAFIPYSFKVKTIPRRSSISSGDTPERRFVPVKLLSGDIGHDEEEDSSSSDDSPLALDIENSNVRRDNIYKVVLADKPSSPNTVALNQDGMDYSYFSTVNVGTPGQPVWMMLDTGGANTWLFGSDCTAQPCQMHNTFGDESSSTVEPTKETFEVGYGSGKVSGNLVKDHLTIANINVEMTFGLANNATDDFRDYPIDGILGLGRSNDTSMGDRPVFMDLVTKQENLESNIVGFHMSRNSDGKKDGTVTFGGVDKNKFKGDIVYTDVEESSIHWSIPLEDVSIDGKSWGLSNKNAIIDTGTSYSLIPPKDAEALHKLIPGSKKLSEENYLVPCDSTVDIQFHFSGVGYSMSPKDYIGSELESGDGCVSTLIAQAMFGDDLMILGDTFLKNVYSVFDYDNDRIGFAQLPDSPTPGTNTTSTASAATPTDTFSSDSTDTSNPTDTSADFTGAGTPAFRVPSYGWPALATLLFLSYI</sequence>
<keyword evidence="20" id="KW-1185">Reference proteome</keyword>
<feature type="region of interest" description="Disordered" evidence="16">
    <location>
        <begin position="422"/>
        <end position="462"/>
    </location>
</feature>
<evidence type="ECO:0000256" key="13">
    <source>
        <dbReference type="PIRSR" id="PIRSR601461-1"/>
    </source>
</evidence>
<keyword evidence="12" id="KW-0449">Lipoprotein</keyword>
<keyword evidence="11" id="KW-0325">Glycoprotein</keyword>
<keyword evidence="6 17" id="KW-0732">Signal</keyword>
<evidence type="ECO:0000256" key="6">
    <source>
        <dbReference type="ARBA" id="ARBA00022729"/>
    </source>
</evidence>
<evidence type="ECO:0000256" key="9">
    <source>
        <dbReference type="ARBA" id="ARBA00023026"/>
    </source>
</evidence>
<dbReference type="PANTHER" id="PTHR47966:SF75">
    <property type="entry name" value="ENDOPEPTIDASE (CTSD), PUTATIVE (AFU_ORTHOLOGUE AFUA_4G07040)-RELATED"/>
    <property type="match status" value="1"/>
</dbReference>
<dbReference type="RefSeq" id="XP_041561216.1">
    <property type="nucleotide sequence ID" value="XM_041695491.1"/>
</dbReference>
<dbReference type="Proteomes" id="UP000654913">
    <property type="component" value="Chromosome 7"/>
</dbReference>
<feature type="active site" evidence="13">
    <location>
        <position position="314"/>
    </location>
</feature>
<keyword evidence="3" id="KW-1003">Cell membrane</keyword>
<evidence type="ECO:0000256" key="15">
    <source>
        <dbReference type="RuleBase" id="RU000454"/>
    </source>
</evidence>
<evidence type="ECO:0000256" key="4">
    <source>
        <dbReference type="ARBA" id="ARBA00022622"/>
    </source>
</evidence>
<feature type="disulfide bond" evidence="14">
    <location>
        <begin position="143"/>
        <end position="148"/>
    </location>
</feature>
<dbReference type="GO" id="GO:0005886">
    <property type="term" value="C:plasma membrane"/>
    <property type="evidence" value="ECO:0007669"/>
    <property type="project" value="UniProtKB-SubCell"/>
</dbReference>
<evidence type="ECO:0000256" key="1">
    <source>
        <dbReference type="ARBA" id="ARBA00004609"/>
    </source>
</evidence>
<gene>
    <name evidence="19" type="ORF">APUU_70600S</name>
</gene>
<dbReference type="PANTHER" id="PTHR47966">
    <property type="entry name" value="BETA-SITE APP-CLEAVING ENZYME, ISOFORM A-RELATED"/>
    <property type="match status" value="1"/>
</dbReference>
<name>A0A7R7XWK0_9EURO</name>
<feature type="signal peptide" evidence="17">
    <location>
        <begin position="1"/>
        <end position="19"/>
    </location>
</feature>
<evidence type="ECO:0000256" key="17">
    <source>
        <dbReference type="SAM" id="SignalP"/>
    </source>
</evidence>
<organism evidence="19 20">
    <name type="scientific">Aspergillus puulaauensis</name>
    <dbReference type="NCBI Taxonomy" id="1220207"/>
    <lineage>
        <taxon>Eukaryota</taxon>
        <taxon>Fungi</taxon>
        <taxon>Dikarya</taxon>
        <taxon>Ascomycota</taxon>
        <taxon>Pezizomycotina</taxon>
        <taxon>Eurotiomycetes</taxon>
        <taxon>Eurotiomycetidae</taxon>
        <taxon>Eurotiales</taxon>
        <taxon>Aspergillaceae</taxon>
        <taxon>Aspergillus</taxon>
    </lineage>
</organism>
<dbReference type="GeneID" id="64979027"/>
<feature type="domain" description="Peptidase A1" evidence="18">
    <location>
        <begin position="112"/>
        <end position="421"/>
    </location>
</feature>
<dbReference type="AlphaFoldDB" id="A0A7R7XWK0"/>
<dbReference type="GO" id="GO:0004190">
    <property type="term" value="F:aspartic-type endopeptidase activity"/>
    <property type="evidence" value="ECO:0007669"/>
    <property type="project" value="UniProtKB-KW"/>
</dbReference>
<evidence type="ECO:0000256" key="3">
    <source>
        <dbReference type="ARBA" id="ARBA00022475"/>
    </source>
</evidence>
<keyword evidence="10" id="KW-0472">Membrane</keyword>
<evidence type="ECO:0000256" key="8">
    <source>
        <dbReference type="ARBA" id="ARBA00022801"/>
    </source>
</evidence>
<evidence type="ECO:0000256" key="16">
    <source>
        <dbReference type="SAM" id="MobiDB-lite"/>
    </source>
</evidence>
<accession>A0A7R7XWK0</accession>
<dbReference type="PROSITE" id="PS00141">
    <property type="entry name" value="ASP_PROTEASE"/>
    <property type="match status" value="1"/>
</dbReference>
<evidence type="ECO:0000256" key="5">
    <source>
        <dbReference type="ARBA" id="ARBA00022670"/>
    </source>
</evidence>
<keyword evidence="9" id="KW-0843">Virulence</keyword>
<keyword evidence="14" id="KW-1015">Disulfide bond</keyword>
<comment type="similarity">
    <text evidence="2 15">Belongs to the peptidase A1 family.</text>
</comment>
<dbReference type="InterPro" id="IPR021109">
    <property type="entry name" value="Peptidase_aspartic_dom_sf"/>
</dbReference>
<protein>
    <recommendedName>
        <fullName evidence="18">Peptidase A1 domain-containing protein</fullName>
    </recommendedName>
</protein>